<evidence type="ECO:0000313" key="3">
    <source>
        <dbReference type="EMBL" id="MEO3714972.1"/>
    </source>
</evidence>
<keyword evidence="3" id="KW-0031">Aminopeptidase</keyword>
<name>A0ABV0GJ42_9BURK</name>
<accession>A0ABV0GJ42</accession>
<dbReference type="Gene3D" id="1.10.390.10">
    <property type="entry name" value="Neutral Protease Domain 2"/>
    <property type="match status" value="1"/>
</dbReference>
<dbReference type="CDD" id="cd09604">
    <property type="entry name" value="M1_APN_like"/>
    <property type="match status" value="1"/>
</dbReference>
<evidence type="ECO:0000259" key="2">
    <source>
        <dbReference type="Pfam" id="PF01433"/>
    </source>
</evidence>
<dbReference type="Pfam" id="PF01433">
    <property type="entry name" value="Peptidase_M1"/>
    <property type="match status" value="1"/>
</dbReference>
<keyword evidence="3" id="KW-0645">Protease</keyword>
<dbReference type="EC" id="3.4.11.-" evidence="3"/>
<dbReference type="EMBL" id="JBDPZC010000010">
    <property type="protein sequence ID" value="MEO3714972.1"/>
    <property type="molecule type" value="Genomic_DNA"/>
</dbReference>
<keyword evidence="3" id="KW-0378">Hydrolase</keyword>
<dbReference type="InterPro" id="IPR014782">
    <property type="entry name" value="Peptidase_M1_dom"/>
</dbReference>
<gene>
    <name evidence="3" type="ORF">ABDJ40_19560</name>
</gene>
<feature type="domain" description="Peptidase M1 membrane alanine aminopeptidase" evidence="2">
    <location>
        <begin position="367"/>
        <end position="575"/>
    </location>
</feature>
<evidence type="ECO:0000256" key="1">
    <source>
        <dbReference type="SAM" id="MobiDB-lite"/>
    </source>
</evidence>
<reference evidence="3 4" key="1">
    <citation type="submission" date="2024-05" db="EMBL/GenBank/DDBJ databases">
        <title>Roseateles sp. 2.12 16S ribosomal RNA gene Genome sequencing and assembly.</title>
        <authorList>
            <person name="Woo H."/>
        </authorList>
    </citation>
    <scope>NUCLEOTIDE SEQUENCE [LARGE SCALE GENOMIC DNA]</scope>
    <source>
        <strain evidence="3 4">2.12</strain>
    </source>
</reference>
<evidence type="ECO:0000313" key="4">
    <source>
        <dbReference type="Proteomes" id="UP001462640"/>
    </source>
</evidence>
<dbReference type="RefSeq" id="WP_347612155.1">
    <property type="nucleotide sequence ID" value="NZ_JBDPZC010000010.1"/>
</dbReference>
<proteinExistence type="predicted"/>
<organism evidence="3 4">
    <name type="scientific">Roseateles flavus</name>
    <dbReference type="NCBI Taxonomy" id="3149041"/>
    <lineage>
        <taxon>Bacteria</taxon>
        <taxon>Pseudomonadati</taxon>
        <taxon>Pseudomonadota</taxon>
        <taxon>Betaproteobacteria</taxon>
        <taxon>Burkholderiales</taxon>
        <taxon>Sphaerotilaceae</taxon>
        <taxon>Roseateles</taxon>
    </lineage>
</organism>
<feature type="region of interest" description="Disordered" evidence="1">
    <location>
        <begin position="34"/>
        <end position="56"/>
    </location>
</feature>
<sequence>MPSLPAWTRRRRTWLLSLALLMLALAGWKLSHPGEDPKDAEALPQASAADQAHPAVPPSLDSIPLAHGMAAAVRTPSDPKAWGGARSGQEATLSDRVVDYRIEARLDPQLHTLEGKQQMRWRNRSDREVRSVYLHLYLNAFEGEGSTFMTEKRQGFSFRTDVESEEGQWGRIELRKVLQQGRAVPYHFVQPDGGPKTDRTVVRLDLPQAVPAGGSTVLDIDFFDQLPRVVARTGHFGSFHLVAQWFPKMAVLELPGERGATEPRWNAHEFHLHSEFYADFGSYDVTLDVPEGYVVGATGEEQGAPRKEGGRSIHRFVQGDVHDFAWTADKRTAAPLTGRWTFPGSPEVTIKVLSPPEYAHTMPSVLKATQDALTWFSKTLGPYPYRTVTAVIPPFNAGEAGGMEYPTFFTTDAYKTDKEGTIERYGLDFVTIHEFGHGYFYGILASNEFEEPMLDEGMNQYWDQRMLQAAGRRIPVATGLMQRLGINPSVDVFDAERIASQGNPPDGLGSNSWHRYSSGSYGSVYSRTATVMRSLELQLGSEVMDRAIQTYYQRWKFRHPSVADLREVLAEVSGKPALIEQVFATHVYAAAGVDDRVEKLESEEVKPLLGLYGAKGSEVTEEQRSKVVRAQRKAWDKAHPDAEAKDGGALPFRTTVTLRRRGAAQPQVLVVRFADGSEEKVVWDDQERWKRYSWVKPVKAVSAELDPQQAQRLDMSVADNSRRLKPDSSGTRRLISDAAAALMSFLALLSTL</sequence>
<comment type="caution">
    <text evidence="3">The sequence shown here is derived from an EMBL/GenBank/DDBJ whole genome shotgun (WGS) entry which is preliminary data.</text>
</comment>
<dbReference type="GO" id="GO:0004177">
    <property type="term" value="F:aminopeptidase activity"/>
    <property type="evidence" value="ECO:0007669"/>
    <property type="project" value="UniProtKB-KW"/>
</dbReference>
<dbReference type="SUPFAM" id="SSF55486">
    <property type="entry name" value="Metalloproteases ('zincins'), catalytic domain"/>
    <property type="match status" value="1"/>
</dbReference>
<protein>
    <submittedName>
        <fullName evidence="3">M1 family metallopeptidase</fullName>
        <ecNumber evidence="3">3.4.11.-</ecNumber>
    </submittedName>
</protein>
<dbReference type="InterPro" id="IPR027268">
    <property type="entry name" value="Peptidase_M4/M1_CTD_sf"/>
</dbReference>
<dbReference type="Proteomes" id="UP001462640">
    <property type="component" value="Unassembled WGS sequence"/>
</dbReference>
<keyword evidence="4" id="KW-1185">Reference proteome</keyword>